<dbReference type="PANTHER" id="PTHR35276:SF1">
    <property type="entry name" value="TRNA (MNM(5)S(2)U34)-METHYLTRANSFERASE, CHLOROPLASTIC"/>
    <property type="match status" value="1"/>
</dbReference>
<gene>
    <name evidence="1" type="ORF">ACFSR0_10530</name>
</gene>
<dbReference type="SUPFAM" id="SSF53335">
    <property type="entry name" value="S-adenosyl-L-methionine-dependent methyltransferases"/>
    <property type="match status" value="1"/>
</dbReference>
<dbReference type="GO" id="GO:0008168">
    <property type="term" value="F:methyltransferase activity"/>
    <property type="evidence" value="ECO:0007669"/>
    <property type="project" value="UniProtKB-KW"/>
</dbReference>
<dbReference type="PANTHER" id="PTHR35276">
    <property type="entry name" value="S-ADENOSYL-L-METHIONINE-DEPENDENT METHYLTRANSFERASES SUPERFAMILY PROTEIN"/>
    <property type="match status" value="1"/>
</dbReference>
<dbReference type="InterPro" id="IPR029063">
    <property type="entry name" value="SAM-dependent_MTases_sf"/>
</dbReference>
<reference evidence="2" key="1">
    <citation type="journal article" date="2019" name="Int. J. Syst. Evol. Microbiol.">
        <title>The Global Catalogue of Microorganisms (GCM) 10K type strain sequencing project: providing services to taxonomists for standard genome sequencing and annotation.</title>
        <authorList>
            <consortium name="The Broad Institute Genomics Platform"/>
            <consortium name="The Broad Institute Genome Sequencing Center for Infectious Disease"/>
            <person name="Wu L."/>
            <person name="Ma J."/>
        </authorList>
    </citation>
    <scope>NUCLEOTIDE SEQUENCE [LARGE SCALE GENOMIC DNA]</scope>
    <source>
        <strain evidence="2">TISTR 932</strain>
    </source>
</reference>
<dbReference type="EMBL" id="JBHUMO010000061">
    <property type="protein sequence ID" value="MFD2729832.1"/>
    <property type="molecule type" value="Genomic_DNA"/>
</dbReference>
<dbReference type="RefSeq" id="WP_379982554.1">
    <property type="nucleotide sequence ID" value="NZ_JBHUMO010000061.1"/>
</dbReference>
<name>A0ABW5TKJ0_9ENTE</name>
<dbReference type="Gene3D" id="3.40.50.150">
    <property type="entry name" value="Vaccinia Virus protein VP39"/>
    <property type="match status" value="1"/>
</dbReference>
<keyword evidence="1" id="KW-0489">Methyltransferase</keyword>
<comment type="caution">
    <text evidence="1">The sequence shown here is derived from an EMBL/GenBank/DDBJ whole genome shotgun (WGS) entry which is preliminary data.</text>
</comment>
<dbReference type="Proteomes" id="UP001597427">
    <property type="component" value="Unassembled WGS sequence"/>
</dbReference>
<protein>
    <submittedName>
        <fullName evidence="1">Class I SAM-dependent methyltransferase</fullName>
    </submittedName>
</protein>
<sequence length="187" mass="20663">MLPTALTYSHQLAKEIVAPGDCVVDATMGNGHDTLFLAQLVGTSGQVYAFDVQEQAVASTKKRLVAAKMFSQTKLIHAGHENFAHFFPANTSMKLAIFNLGYLPNSDKTIITNSKNTLAAVNQMLPVLSPNGRIILVAYYGHPGGHEELSQLQTFCQTLPQEMYQVMTYQFINQRNSPPLLFCIEKK</sequence>
<organism evidence="1 2">
    <name type="scientific">Enterococcus camelliae</name>
    <dbReference type="NCBI Taxonomy" id="453959"/>
    <lineage>
        <taxon>Bacteria</taxon>
        <taxon>Bacillati</taxon>
        <taxon>Bacillota</taxon>
        <taxon>Bacilli</taxon>
        <taxon>Lactobacillales</taxon>
        <taxon>Enterococcaceae</taxon>
        <taxon>Enterococcus</taxon>
    </lineage>
</organism>
<evidence type="ECO:0000313" key="2">
    <source>
        <dbReference type="Proteomes" id="UP001597427"/>
    </source>
</evidence>
<dbReference type="InterPro" id="IPR010719">
    <property type="entry name" value="MnmM_MeTrfase"/>
</dbReference>
<proteinExistence type="predicted"/>
<keyword evidence="2" id="KW-1185">Reference proteome</keyword>
<dbReference type="Pfam" id="PF06962">
    <property type="entry name" value="rRNA_methylase"/>
    <property type="match status" value="1"/>
</dbReference>
<dbReference type="GO" id="GO:0032259">
    <property type="term" value="P:methylation"/>
    <property type="evidence" value="ECO:0007669"/>
    <property type="project" value="UniProtKB-KW"/>
</dbReference>
<accession>A0ABW5TKJ0</accession>
<keyword evidence="1" id="KW-0808">Transferase</keyword>
<evidence type="ECO:0000313" key="1">
    <source>
        <dbReference type="EMBL" id="MFD2729832.1"/>
    </source>
</evidence>